<dbReference type="Gene3D" id="3.40.640.10">
    <property type="entry name" value="Type I PLP-dependent aspartate aminotransferase-like (Major domain)"/>
    <property type="match status" value="1"/>
</dbReference>
<evidence type="ECO:0000256" key="2">
    <source>
        <dbReference type="ARBA" id="ARBA00037999"/>
    </source>
</evidence>
<evidence type="ECO:0000256" key="5">
    <source>
        <dbReference type="RuleBase" id="RU004508"/>
    </source>
</evidence>
<feature type="modified residue" description="N6-(pyridoxal phosphate)lysine" evidence="4">
    <location>
        <position position="188"/>
    </location>
</feature>
<dbReference type="RefSeq" id="WP_002542143.1">
    <property type="nucleotide sequence ID" value="NZ_ANFM02000055.1"/>
</dbReference>
<dbReference type="PANTHER" id="PTHR30244">
    <property type="entry name" value="TRANSAMINASE"/>
    <property type="match status" value="1"/>
</dbReference>
<dbReference type="Gene3D" id="3.90.1150.10">
    <property type="entry name" value="Aspartate Aminotransferase, domain 1"/>
    <property type="match status" value="1"/>
</dbReference>
<dbReference type="InterPro" id="IPR000653">
    <property type="entry name" value="DegT/StrS_aminotransferase"/>
</dbReference>
<dbReference type="PANTHER" id="PTHR30244:SF34">
    <property type="entry name" value="DTDP-4-AMINO-4,6-DIDEOXYGALACTOSE TRANSAMINASE"/>
    <property type="match status" value="1"/>
</dbReference>
<dbReference type="GO" id="GO:0030170">
    <property type="term" value="F:pyridoxal phosphate binding"/>
    <property type="evidence" value="ECO:0007669"/>
    <property type="project" value="TreeGrafter"/>
</dbReference>
<proteinExistence type="inferred from homology"/>
<evidence type="ECO:0000256" key="1">
    <source>
        <dbReference type="ARBA" id="ARBA00022898"/>
    </source>
</evidence>
<gene>
    <name evidence="6" type="ORF">D515_03951</name>
</gene>
<comment type="similarity">
    <text evidence="2 5">Belongs to the DegT/DnrJ/EryC1 family.</text>
</comment>
<dbReference type="CDD" id="cd00616">
    <property type="entry name" value="AHBA_syn"/>
    <property type="match status" value="1"/>
</dbReference>
<evidence type="ECO:0000313" key="6">
    <source>
        <dbReference type="EMBL" id="EOD77358.1"/>
    </source>
</evidence>
<comment type="caution">
    <text evidence="6">The sequence shown here is derived from an EMBL/GenBank/DDBJ whole genome shotgun (WGS) entry which is preliminary data.</text>
</comment>
<dbReference type="GO" id="GO:0008483">
    <property type="term" value="F:transaminase activity"/>
    <property type="evidence" value="ECO:0007669"/>
    <property type="project" value="UniProtKB-KW"/>
</dbReference>
<evidence type="ECO:0000256" key="3">
    <source>
        <dbReference type="PIRSR" id="PIRSR000390-1"/>
    </source>
</evidence>
<dbReference type="Pfam" id="PF01041">
    <property type="entry name" value="DegT_DnrJ_EryC1"/>
    <property type="match status" value="1"/>
</dbReference>
<name>R1GMG4_9GAMM</name>
<dbReference type="InterPro" id="IPR015422">
    <property type="entry name" value="PyrdxlP-dep_Trfase_small"/>
</dbReference>
<keyword evidence="1 4" id="KW-0663">Pyridoxal phosphate</keyword>
<organism evidence="6 7">
    <name type="scientific">Grimontia indica</name>
    <dbReference type="NCBI Taxonomy" id="1056512"/>
    <lineage>
        <taxon>Bacteria</taxon>
        <taxon>Pseudomonadati</taxon>
        <taxon>Pseudomonadota</taxon>
        <taxon>Gammaproteobacteria</taxon>
        <taxon>Vibrionales</taxon>
        <taxon>Vibrionaceae</taxon>
        <taxon>Grimontia</taxon>
    </lineage>
</organism>
<keyword evidence="7" id="KW-1185">Reference proteome</keyword>
<dbReference type="Proteomes" id="UP000011223">
    <property type="component" value="Unassembled WGS sequence"/>
</dbReference>
<dbReference type="NCBIfam" id="TIGR03588">
    <property type="entry name" value="PseC"/>
    <property type="match status" value="1"/>
</dbReference>
<dbReference type="InterPro" id="IPR015424">
    <property type="entry name" value="PyrdxlP-dep_Trfase"/>
</dbReference>
<reference evidence="6 7" key="1">
    <citation type="journal article" date="2014" name="PLoS ONE">
        <title>Grimontia indica AK16(T), sp. nov., Isolated from a Seawater Sample Reports the Presence of Pathogenic Genes Similar to Vibrio Genus.</title>
        <authorList>
            <person name="Singh A."/>
            <person name="Vaidya B."/>
            <person name="Khatri I."/>
            <person name="Srinivas T.N."/>
            <person name="Subramanian S."/>
            <person name="Korpole S."/>
            <person name="Pinnaka A.K."/>
        </authorList>
    </citation>
    <scope>NUCLEOTIDE SEQUENCE [LARGE SCALE GENOMIC DNA]</scope>
    <source>
        <strain evidence="6 7">AK16</strain>
    </source>
</reference>
<dbReference type="PIRSF" id="PIRSF000390">
    <property type="entry name" value="PLP_StrS"/>
    <property type="match status" value="1"/>
</dbReference>
<sequence>MIPYGKQNISQDDIDAVVDALTSDFITQGPRVTQFENAVAQKVRAKHAVAVNSATSALHIACLALDLGKGQRLWTSPNTFVASANCGLYCGADVDFVDIDPATYNLCPKRLAEKLEHAKLTDTLPHIVVVVHMCGQSCDMEAIHQLSEQYGFSIIEDASHAIGGKYQDQYVGNCQYSDITVFSFHPVKIITTAEGGMALTNNPALAKAMENLRSHGVTRDLESLVNSNQGAWYYEQQLLGFNYRMTDLQAALGTSQLARLDAFVERRQVLADRYAEKLSALPLTTPTLLPASKSAWHLYVIQLAEPDCRRRVFDELRAKGIGVHVHYIPVHTQPHYRELGFEWGQFPAAEHYYQAALSLPLYFDMTEDEQDIVIQALADALR</sequence>
<keyword evidence="6" id="KW-0808">Transferase</keyword>
<evidence type="ECO:0000313" key="7">
    <source>
        <dbReference type="Proteomes" id="UP000011223"/>
    </source>
</evidence>
<dbReference type="InterPro" id="IPR015421">
    <property type="entry name" value="PyrdxlP-dep_Trfase_major"/>
</dbReference>
<feature type="active site" description="Proton acceptor" evidence="3">
    <location>
        <position position="188"/>
    </location>
</feature>
<dbReference type="eggNOG" id="COG0399">
    <property type="taxonomic scope" value="Bacteria"/>
</dbReference>
<dbReference type="GO" id="GO:0000271">
    <property type="term" value="P:polysaccharide biosynthetic process"/>
    <property type="evidence" value="ECO:0007669"/>
    <property type="project" value="TreeGrafter"/>
</dbReference>
<dbReference type="InterPro" id="IPR020026">
    <property type="entry name" value="PseC"/>
</dbReference>
<dbReference type="EMBL" id="ANFM02000055">
    <property type="protein sequence ID" value="EOD77358.1"/>
    <property type="molecule type" value="Genomic_DNA"/>
</dbReference>
<accession>R1GMG4</accession>
<dbReference type="SUPFAM" id="SSF53383">
    <property type="entry name" value="PLP-dependent transferases"/>
    <property type="match status" value="1"/>
</dbReference>
<evidence type="ECO:0000256" key="4">
    <source>
        <dbReference type="PIRSR" id="PIRSR000390-2"/>
    </source>
</evidence>
<protein>
    <submittedName>
        <fullName evidence="6">Bacillosamine/Legionaminic acid biosynthesis aminotransferase PglE</fullName>
    </submittedName>
</protein>
<keyword evidence="6" id="KW-0032">Aminotransferase</keyword>
<dbReference type="AlphaFoldDB" id="R1GMG4"/>